<dbReference type="Gene3D" id="3.40.50.720">
    <property type="entry name" value="NAD(P)-binding Rossmann-like Domain"/>
    <property type="match status" value="1"/>
</dbReference>
<dbReference type="RefSeq" id="XP_046013463.1">
    <property type="nucleotide sequence ID" value="XM_046156610.1"/>
</dbReference>
<dbReference type="GeneID" id="70186156"/>
<comment type="similarity">
    <text evidence="1">Belongs to the Gfo/Idh/MocA family.</text>
</comment>
<dbReference type="PANTHER" id="PTHR43708">
    <property type="entry name" value="CONSERVED EXPRESSED OXIDOREDUCTASE (EUROFUNG)"/>
    <property type="match status" value="1"/>
</dbReference>
<comment type="caution">
    <text evidence="5">The sequence shown here is derived from an EMBL/GenBank/DDBJ whole genome shotgun (WGS) entry which is preliminary data.</text>
</comment>
<dbReference type="GO" id="GO:0016491">
    <property type="term" value="F:oxidoreductase activity"/>
    <property type="evidence" value="ECO:0007669"/>
    <property type="project" value="UniProtKB-KW"/>
</dbReference>
<feature type="domain" description="Gfo/Idh/MocA-like oxidoreductase C-terminal" evidence="4">
    <location>
        <begin position="208"/>
        <end position="438"/>
    </location>
</feature>
<dbReference type="Proteomes" id="UP000756346">
    <property type="component" value="Unassembled WGS sequence"/>
</dbReference>
<accession>A0A9P8Y8G4</accession>
<organism evidence="5 6">
    <name type="scientific">Microdochium trichocladiopsis</name>
    <dbReference type="NCBI Taxonomy" id="1682393"/>
    <lineage>
        <taxon>Eukaryota</taxon>
        <taxon>Fungi</taxon>
        <taxon>Dikarya</taxon>
        <taxon>Ascomycota</taxon>
        <taxon>Pezizomycotina</taxon>
        <taxon>Sordariomycetes</taxon>
        <taxon>Xylariomycetidae</taxon>
        <taxon>Xylariales</taxon>
        <taxon>Microdochiaceae</taxon>
        <taxon>Microdochium</taxon>
    </lineage>
</organism>
<dbReference type="InterPro" id="IPR051317">
    <property type="entry name" value="Gfo/Idh/MocA_oxidoreduct"/>
</dbReference>
<feature type="domain" description="Gfo/Idh/MocA-like oxidoreductase N-terminal" evidence="3">
    <location>
        <begin position="54"/>
        <end position="172"/>
    </location>
</feature>
<dbReference type="InterPro" id="IPR000683">
    <property type="entry name" value="Gfo/Idh/MocA-like_OxRdtase_N"/>
</dbReference>
<dbReference type="InterPro" id="IPR004104">
    <property type="entry name" value="Gfo/Idh/MocA-like_OxRdtase_C"/>
</dbReference>
<proteinExistence type="inferred from homology"/>
<dbReference type="OrthoDB" id="2129491at2759"/>
<protein>
    <recommendedName>
        <fullName evidence="7">Oxidoreductase</fullName>
    </recommendedName>
</protein>
<evidence type="ECO:0000259" key="3">
    <source>
        <dbReference type="Pfam" id="PF01408"/>
    </source>
</evidence>
<gene>
    <name evidence="5" type="ORF">B0I36DRAFT_347811</name>
</gene>
<evidence type="ECO:0000256" key="1">
    <source>
        <dbReference type="ARBA" id="ARBA00010928"/>
    </source>
</evidence>
<evidence type="ECO:0000256" key="2">
    <source>
        <dbReference type="ARBA" id="ARBA00023002"/>
    </source>
</evidence>
<reference evidence="5" key="1">
    <citation type="journal article" date="2021" name="Nat. Commun.">
        <title>Genetic determinants of endophytism in the Arabidopsis root mycobiome.</title>
        <authorList>
            <person name="Mesny F."/>
            <person name="Miyauchi S."/>
            <person name="Thiergart T."/>
            <person name="Pickel B."/>
            <person name="Atanasova L."/>
            <person name="Karlsson M."/>
            <person name="Huettel B."/>
            <person name="Barry K.W."/>
            <person name="Haridas S."/>
            <person name="Chen C."/>
            <person name="Bauer D."/>
            <person name="Andreopoulos W."/>
            <person name="Pangilinan J."/>
            <person name="LaButti K."/>
            <person name="Riley R."/>
            <person name="Lipzen A."/>
            <person name="Clum A."/>
            <person name="Drula E."/>
            <person name="Henrissat B."/>
            <person name="Kohler A."/>
            <person name="Grigoriev I.V."/>
            <person name="Martin F.M."/>
            <person name="Hacquard S."/>
        </authorList>
    </citation>
    <scope>NUCLEOTIDE SEQUENCE</scope>
    <source>
        <strain evidence="5">MPI-CAGE-CH-0230</strain>
    </source>
</reference>
<sequence>MIKDASGTTVEIRPKAGSTVEGAINHLITAARAEAGASPGQNIPAMMAGQAKTFNVGIIGYGLSAKVFHIPFIQVTPTLRLHSILQRSPKSGDSAPEDHPEAKHFTSLDEFLADSSLDVVVLSTPPGTHFSFAQQALAAGKHVFVEKPFVPTVREAEELIKQSREAGRLICVYQNRRWDSDFLTVQQLLANSGNKDKSQSGSSAVVDADIGRVVEFNTYFERYRPDKPTNWKGTLPMSQGGGVLYDLGSHLLDQVYVLFGLPGSVYAKFSVQRDGMLVDATTATAEEMEPDSIVVTLYYPSRGGLTVRASATVHSAETRQPRFWIRGTKGSYYKTGLDTQEPQLRSGMKVGDAQFGLEDDDSCAARLVTVADDGKLEERALPNITPPQTYARFYELFARALASGKEEDVPVPATQAADVLRIIEAAKESATTGREVPLAR</sequence>
<dbReference type="EMBL" id="JAGTJQ010000004">
    <property type="protein sequence ID" value="KAH7032631.1"/>
    <property type="molecule type" value="Genomic_DNA"/>
</dbReference>
<dbReference type="SUPFAM" id="SSF51735">
    <property type="entry name" value="NAD(P)-binding Rossmann-fold domains"/>
    <property type="match status" value="1"/>
</dbReference>
<dbReference type="Pfam" id="PF01408">
    <property type="entry name" value="GFO_IDH_MocA"/>
    <property type="match status" value="1"/>
</dbReference>
<evidence type="ECO:0008006" key="7">
    <source>
        <dbReference type="Google" id="ProtNLM"/>
    </source>
</evidence>
<keyword evidence="2" id="KW-0560">Oxidoreductase</keyword>
<evidence type="ECO:0000313" key="6">
    <source>
        <dbReference type="Proteomes" id="UP000756346"/>
    </source>
</evidence>
<dbReference type="PANTHER" id="PTHR43708:SF5">
    <property type="entry name" value="CONSERVED EXPRESSED OXIDOREDUCTASE (EUROFUNG)-RELATED"/>
    <property type="match status" value="1"/>
</dbReference>
<dbReference type="InterPro" id="IPR036291">
    <property type="entry name" value="NAD(P)-bd_dom_sf"/>
</dbReference>
<dbReference type="SUPFAM" id="SSF55347">
    <property type="entry name" value="Glyceraldehyde-3-phosphate dehydrogenase-like, C-terminal domain"/>
    <property type="match status" value="1"/>
</dbReference>
<dbReference type="Gene3D" id="3.30.360.10">
    <property type="entry name" value="Dihydrodipicolinate Reductase, domain 2"/>
    <property type="match status" value="1"/>
</dbReference>
<keyword evidence="6" id="KW-1185">Reference proteome</keyword>
<dbReference type="Pfam" id="PF02894">
    <property type="entry name" value="GFO_IDH_MocA_C"/>
    <property type="match status" value="1"/>
</dbReference>
<evidence type="ECO:0000313" key="5">
    <source>
        <dbReference type="EMBL" id="KAH7032631.1"/>
    </source>
</evidence>
<name>A0A9P8Y8G4_9PEZI</name>
<dbReference type="GO" id="GO:0000166">
    <property type="term" value="F:nucleotide binding"/>
    <property type="evidence" value="ECO:0007669"/>
    <property type="project" value="InterPro"/>
</dbReference>
<evidence type="ECO:0000259" key="4">
    <source>
        <dbReference type="Pfam" id="PF02894"/>
    </source>
</evidence>
<dbReference type="AlphaFoldDB" id="A0A9P8Y8G4"/>